<accession>A0A4S8R3Z4</accession>
<evidence type="ECO:0000313" key="1">
    <source>
        <dbReference type="EMBL" id="THV51392.1"/>
    </source>
</evidence>
<name>A0A4S8R3Z4_9HELO</name>
<organism evidence="1 2">
    <name type="scientific">Botrytis galanthina</name>
    <dbReference type="NCBI Taxonomy" id="278940"/>
    <lineage>
        <taxon>Eukaryota</taxon>
        <taxon>Fungi</taxon>
        <taxon>Dikarya</taxon>
        <taxon>Ascomycota</taxon>
        <taxon>Pezizomycotina</taxon>
        <taxon>Leotiomycetes</taxon>
        <taxon>Helotiales</taxon>
        <taxon>Sclerotiniaceae</taxon>
        <taxon>Botrytis</taxon>
    </lineage>
</organism>
<evidence type="ECO:0000313" key="2">
    <source>
        <dbReference type="Proteomes" id="UP000308671"/>
    </source>
</evidence>
<protein>
    <submittedName>
        <fullName evidence="1">Uncharacterized protein</fullName>
    </submittedName>
</protein>
<dbReference type="Proteomes" id="UP000308671">
    <property type="component" value="Unassembled WGS sequence"/>
</dbReference>
<keyword evidence="2" id="KW-1185">Reference proteome</keyword>
<dbReference type="OrthoDB" id="3507376at2759"/>
<dbReference type="EMBL" id="PQXL01000112">
    <property type="protein sequence ID" value="THV51392.1"/>
    <property type="molecule type" value="Genomic_DNA"/>
</dbReference>
<proteinExistence type="predicted"/>
<comment type="caution">
    <text evidence="1">The sequence shown here is derived from an EMBL/GenBank/DDBJ whole genome shotgun (WGS) entry which is preliminary data.</text>
</comment>
<reference evidence="1 2" key="1">
    <citation type="submission" date="2017-12" db="EMBL/GenBank/DDBJ databases">
        <title>Comparative genomics of Botrytis spp.</title>
        <authorList>
            <person name="Valero-Jimenez C.A."/>
            <person name="Tapia P."/>
            <person name="Veloso J."/>
            <person name="Silva-Moreno E."/>
            <person name="Staats M."/>
            <person name="Valdes J.H."/>
            <person name="Van Kan J.A.L."/>
        </authorList>
    </citation>
    <scope>NUCLEOTIDE SEQUENCE [LARGE SCALE GENOMIC DNA]</scope>
    <source>
        <strain evidence="1 2">MUCL435</strain>
    </source>
</reference>
<sequence>MRGHYNPIRALKTHPCRSLPPLQPRSRVIQPRHLDSSPTITPQTRIYEWWIKKIKGEKFAFGKRIPIALAVGGLVGVVADEKIRDKLLGRGKGGEGGDGDGGDVNGMPVLIIGPRNKRWRDDIVFQLDDAVGFI</sequence>
<dbReference type="AlphaFoldDB" id="A0A4S8R3Z4"/>
<gene>
    <name evidence="1" type="ORF">BGAL_0112g00130</name>
</gene>